<dbReference type="OrthoDB" id="9758957at2"/>
<comment type="catalytic activity">
    <reaction evidence="6">
        <text>a sn-glycero-3-phosphodiester + H2O = an alcohol + sn-glycerol 3-phosphate + H(+)</text>
        <dbReference type="Rhea" id="RHEA:12969"/>
        <dbReference type="ChEBI" id="CHEBI:15377"/>
        <dbReference type="ChEBI" id="CHEBI:15378"/>
        <dbReference type="ChEBI" id="CHEBI:30879"/>
        <dbReference type="ChEBI" id="CHEBI:57597"/>
        <dbReference type="ChEBI" id="CHEBI:83408"/>
        <dbReference type="EC" id="3.1.4.46"/>
    </reaction>
</comment>
<dbReference type="GO" id="GO:0006629">
    <property type="term" value="P:lipid metabolic process"/>
    <property type="evidence" value="ECO:0007669"/>
    <property type="project" value="InterPro"/>
</dbReference>
<keyword evidence="3" id="KW-0732">Signal</keyword>
<evidence type="ECO:0000256" key="5">
    <source>
        <dbReference type="ARBA" id="ARBA00022801"/>
    </source>
</evidence>
<reference evidence="8 9" key="1">
    <citation type="submission" date="2017-11" db="EMBL/GenBank/DDBJ databases">
        <title>Genomic Encyclopedia of Archaeal and Bacterial Type Strains, Phase II (KMG-II): From Individual Species to Whole Genera.</title>
        <authorList>
            <person name="Goeker M."/>
        </authorList>
    </citation>
    <scope>NUCLEOTIDE SEQUENCE [LARGE SCALE GENOMIC DNA]</scope>
    <source>
        <strain evidence="8 9">DSM 27763</strain>
    </source>
</reference>
<gene>
    <name evidence="8" type="ORF">CLV56_2669</name>
</gene>
<dbReference type="AlphaFoldDB" id="A0A2M9BKE7"/>
<dbReference type="Pfam" id="PF03009">
    <property type="entry name" value="GDPD"/>
    <property type="match status" value="1"/>
</dbReference>
<evidence type="ECO:0000259" key="7">
    <source>
        <dbReference type="PROSITE" id="PS51704"/>
    </source>
</evidence>
<evidence type="ECO:0000256" key="2">
    <source>
        <dbReference type="ARBA" id="ARBA00012247"/>
    </source>
</evidence>
<dbReference type="PANTHER" id="PTHR43620:SF7">
    <property type="entry name" value="GLYCEROPHOSPHODIESTER PHOSPHODIESTERASE GDPD5-RELATED"/>
    <property type="match status" value="1"/>
</dbReference>
<accession>A0A2M9BKE7</accession>
<name>A0A2M9BKE7_9ACTN</name>
<dbReference type="EMBL" id="PGEZ01000001">
    <property type="protein sequence ID" value="PJJ58418.1"/>
    <property type="molecule type" value="Genomic_DNA"/>
</dbReference>
<comment type="similarity">
    <text evidence="1">Belongs to the glycerophosphoryl diester phosphodiesterase family.</text>
</comment>
<dbReference type="PROSITE" id="PS51704">
    <property type="entry name" value="GP_PDE"/>
    <property type="match status" value="1"/>
</dbReference>
<evidence type="ECO:0000256" key="4">
    <source>
        <dbReference type="ARBA" id="ARBA00022798"/>
    </source>
</evidence>
<proteinExistence type="inferred from homology"/>
<dbReference type="InterPro" id="IPR030395">
    <property type="entry name" value="GP_PDE_dom"/>
</dbReference>
<dbReference type="GO" id="GO:0042597">
    <property type="term" value="C:periplasmic space"/>
    <property type="evidence" value="ECO:0007669"/>
    <property type="project" value="TreeGrafter"/>
</dbReference>
<organism evidence="8 9">
    <name type="scientific">Mumia flava</name>
    <dbReference type="NCBI Taxonomy" id="1348852"/>
    <lineage>
        <taxon>Bacteria</taxon>
        <taxon>Bacillati</taxon>
        <taxon>Actinomycetota</taxon>
        <taxon>Actinomycetes</taxon>
        <taxon>Propionibacteriales</taxon>
        <taxon>Nocardioidaceae</taxon>
        <taxon>Mumia</taxon>
    </lineage>
</organism>
<dbReference type="Proteomes" id="UP000230842">
    <property type="component" value="Unassembled WGS sequence"/>
</dbReference>
<dbReference type="EC" id="3.1.4.46" evidence="2"/>
<keyword evidence="9" id="KW-1185">Reference proteome</keyword>
<dbReference type="GO" id="GO:0006071">
    <property type="term" value="P:glycerol metabolic process"/>
    <property type="evidence" value="ECO:0007669"/>
    <property type="project" value="UniProtKB-KW"/>
</dbReference>
<dbReference type="Gene3D" id="3.20.20.190">
    <property type="entry name" value="Phosphatidylinositol (PI) phosphodiesterase"/>
    <property type="match status" value="1"/>
</dbReference>
<keyword evidence="4" id="KW-0319">Glycerol metabolism</keyword>
<dbReference type="RefSeq" id="WP_157805160.1">
    <property type="nucleotide sequence ID" value="NZ_PGEZ01000001.1"/>
</dbReference>
<protein>
    <recommendedName>
        <fullName evidence="2">glycerophosphodiester phosphodiesterase</fullName>
        <ecNumber evidence="2">3.1.4.46</ecNumber>
    </recommendedName>
</protein>
<evidence type="ECO:0000313" key="8">
    <source>
        <dbReference type="EMBL" id="PJJ58418.1"/>
    </source>
</evidence>
<evidence type="ECO:0000256" key="1">
    <source>
        <dbReference type="ARBA" id="ARBA00007277"/>
    </source>
</evidence>
<evidence type="ECO:0000256" key="6">
    <source>
        <dbReference type="ARBA" id="ARBA00047512"/>
    </source>
</evidence>
<comment type="caution">
    <text evidence="8">The sequence shown here is derived from an EMBL/GenBank/DDBJ whole genome shotgun (WGS) entry which is preliminary data.</text>
</comment>
<dbReference type="InterPro" id="IPR017946">
    <property type="entry name" value="PLC-like_Pdiesterase_TIM-brl"/>
</dbReference>
<dbReference type="PANTHER" id="PTHR43620">
    <property type="entry name" value="GLYCEROPHOSPHORYL DIESTER PHOSPHODIESTERASE"/>
    <property type="match status" value="1"/>
</dbReference>
<keyword evidence="5" id="KW-0378">Hydrolase</keyword>
<dbReference type="SUPFAM" id="SSF51695">
    <property type="entry name" value="PLC-like phosphodiesterases"/>
    <property type="match status" value="1"/>
</dbReference>
<evidence type="ECO:0000313" key="9">
    <source>
        <dbReference type="Proteomes" id="UP000230842"/>
    </source>
</evidence>
<sequence length="354" mass="39509">MSRRAEGPAVVAHRGASGYLPEMTLEAFDLAIRQGADLVETDVAVTGDGELVLRHDPELSATTDISERPDLAARRRTRVVDGVEAEGWFCEDLSLDEVRTLRARERFPELRRRSARLDGSFLVPTLRELIALVHGHNADRAVRGRRPVGICVEIKHPSYWRQQGLAVEEPLLELLRETGMDGPLTWVEANELATLERLAGASDVRLIQAIMSEDRPYDLEVAGDTRTYADLLKPEGLAWSARHVQALGVAKEYVLARGPDASTLGPTTLVDEAHAAGLEVMVWTLRRENEFLPRELRRRFGPGTRGRIAAEMRAFCEAGVDGVFTDHPDLVVRARNRWLRAQALRPQTLRARGR</sequence>
<evidence type="ECO:0000256" key="3">
    <source>
        <dbReference type="ARBA" id="ARBA00022729"/>
    </source>
</evidence>
<dbReference type="GO" id="GO:0008889">
    <property type="term" value="F:glycerophosphodiester phosphodiesterase activity"/>
    <property type="evidence" value="ECO:0007669"/>
    <property type="project" value="UniProtKB-EC"/>
</dbReference>
<feature type="domain" description="GP-PDE" evidence="7">
    <location>
        <begin position="8"/>
        <end position="335"/>
    </location>
</feature>